<protein>
    <recommendedName>
        <fullName evidence="1">Immunity MXAN-0049 protein domain-containing protein</fullName>
    </recommendedName>
</protein>
<evidence type="ECO:0000313" key="2">
    <source>
        <dbReference type="EMBL" id="TQV76399.1"/>
    </source>
</evidence>
<evidence type="ECO:0000313" key="3">
    <source>
        <dbReference type="Proteomes" id="UP000317839"/>
    </source>
</evidence>
<organism evidence="2 3">
    <name type="scientific">Aliikangiella marina</name>
    <dbReference type="NCBI Taxonomy" id="1712262"/>
    <lineage>
        <taxon>Bacteria</taxon>
        <taxon>Pseudomonadati</taxon>
        <taxon>Pseudomonadota</taxon>
        <taxon>Gammaproteobacteria</taxon>
        <taxon>Oceanospirillales</taxon>
        <taxon>Pleioneaceae</taxon>
        <taxon>Aliikangiella</taxon>
    </lineage>
</organism>
<name>A0A545TGP0_9GAMM</name>
<keyword evidence="3" id="KW-1185">Reference proteome</keyword>
<evidence type="ECO:0000259" key="1">
    <source>
        <dbReference type="Pfam" id="PF07791"/>
    </source>
</evidence>
<dbReference type="OrthoDB" id="6932018at2"/>
<sequence>MKYYIMRQYTLIEGSPAIDGVPDNVDSLEWIQGKAMTNPSDEGPLILDLALESGDYRGDIIDGFLTLYSDELKDALEKFGIDNVKFYPVRLRDQDTNETEGGYWLANILGLLDCVDLNKSKVKPWTTGIGYDFLSMVIDESKTNGLKIFRLKDDPTKVIISEEVKAHLESSDCLYGVELTLTEDYSDW</sequence>
<dbReference type="InterPro" id="IPR012433">
    <property type="entry name" value="Imm11"/>
</dbReference>
<reference evidence="2 3" key="1">
    <citation type="submission" date="2019-06" db="EMBL/GenBank/DDBJ databases">
        <title>Draft genome of Aliikangiella marina GYP-15.</title>
        <authorList>
            <person name="Wang G."/>
        </authorList>
    </citation>
    <scope>NUCLEOTIDE SEQUENCE [LARGE SCALE GENOMIC DNA]</scope>
    <source>
        <strain evidence="2 3">GYP-15</strain>
    </source>
</reference>
<proteinExistence type="predicted"/>
<dbReference type="AlphaFoldDB" id="A0A545TGP0"/>
<comment type="caution">
    <text evidence="2">The sequence shown here is derived from an EMBL/GenBank/DDBJ whole genome shotgun (WGS) entry which is preliminary data.</text>
</comment>
<dbReference type="EMBL" id="VIKR01000001">
    <property type="protein sequence ID" value="TQV76399.1"/>
    <property type="molecule type" value="Genomic_DNA"/>
</dbReference>
<dbReference type="Proteomes" id="UP000317839">
    <property type="component" value="Unassembled WGS sequence"/>
</dbReference>
<feature type="domain" description="Immunity MXAN-0049 protein" evidence="1">
    <location>
        <begin position="53"/>
        <end position="173"/>
    </location>
</feature>
<dbReference type="Pfam" id="PF07791">
    <property type="entry name" value="Imm11"/>
    <property type="match status" value="1"/>
</dbReference>
<accession>A0A545TGP0</accession>
<dbReference type="RefSeq" id="WP_142887760.1">
    <property type="nucleotide sequence ID" value="NZ_VIKR01000001.1"/>
</dbReference>
<gene>
    <name evidence="2" type="ORF">FLL45_00070</name>
</gene>